<protein>
    <recommendedName>
        <fullName evidence="4">Lipoprotein</fullName>
    </recommendedName>
</protein>
<dbReference type="STRING" id="573024.SAMN05216208_1689"/>
<accession>A0A1N7EQK2</accession>
<dbReference type="AlphaFoldDB" id="A0A1N7EQK2"/>
<evidence type="ECO:0000313" key="2">
    <source>
        <dbReference type="EMBL" id="SIR90340.1"/>
    </source>
</evidence>
<gene>
    <name evidence="2" type="ORF">SAMN05421666_0446</name>
</gene>
<feature type="chain" id="PRO_5009941424" description="Lipoprotein" evidence="1">
    <location>
        <begin position="21"/>
        <end position="164"/>
    </location>
</feature>
<evidence type="ECO:0008006" key="4">
    <source>
        <dbReference type="Google" id="ProtNLM"/>
    </source>
</evidence>
<name>A0A1N7EQK2_9RHOB</name>
<sequence>MMRAALLSLIGLALASPATALSCLPHDLARTFERVDAASETYFAVHGTLDFDASLLPEVDMANQQSTPDETRIPARVSGEALGRVGFNRPLEGPVTLIVKCFGPWCAQPPADGPVLAFLRQDADGVSLTVDPCGGDAFFDPAPEMLDKAHRCFTGGDCTPEEPK</sequence>
<keyword evidence="1" id="KW-0732">Signal</keyword>
<dbReference type="EMBL" id="FTNV01000001">
    <property type="protein sequence ID" value="SIR90340.1"/>
    <property type="molecule type" value="Genomic_DNA"/>
</dbReference>
<keyword evidence="3" id="KW-1185">Reference proteome</keyword>
<reference evidence="2 3" key="1">
    <citation type="submission" date="2017-01" db="EMBL/GenBank/DDBJ databases">
        <authorList>
            <person name="Mah S.A."/>
            <person name="Swanson W.J."/>
            <person name="Moy G.W."/>
            <person name="Vacquier V.D."/>
        </authorList>
    </citation>
    <scope>NUCLEOTIDE SEQUENCE [LARGE SCALE GENOMIC DNA]</scope>
    <source>
        <strain evidence="2 3">DSM 29590</strain>
    </source>
</reference>
<evidence type="ECO:0000313" key="3">
    <source>
        <dbReference type="Proteomes" id="UP000186019"/>
    </source>
</evidence>
<dbReference type="PROSITE" id="PS51257">
    <property type="entry name" value="PROKAR_LIPOPROTEIN"/>
    <property type="match status" value="1"/>
</dbReference>
<organism evidence="2 3">
    <name type="scientific">Roseovarius nanhaiticus</name>
    <dbReference type="NCBI Taxonomy" id="573024"/>
    <lineage>
        <taxon>Bacteria</taxon>
        <taxon>Pseudomonadati</taxon>
        <taxon>Pseudomonadota</taxon>
        <taxon>Alphaproteobacteria</taxon>
        <taxon>Rhodobacterales</taxon>
        <taxon>Roseobacteraceae</taxon>
        <taxon>Roseovarius</taxon>
    </lineage>
</organism>
<dbReference type="OrthoDB" id="8451541at2"/>
<evidence type="ECO:0000256" key="1">
    <source>
        <dbReference type="SAM" id="SignalP"/>
    </source>
</evidence>
<feature type="signal peptide" evidence="1">
    <location>
        <begin position="1"/>
        <end position="20"/>
    </location>
</feature>
<dbReference type="Proteomes" id="UP000186019">
    <property type="component" value="Unassembled WGS sequence"/>
</dbReference>
<proteinExistence type="predicted"/>